<evidence type="ECO:0000256" key="2">
    <source>
        <dbReference type="SAM" id="Phobius"/>
    </source>
</evidence>
<feature type="transmembrane region" description="Helical" evidence="2">
    <location>
        <begin position="66"/>
        <end position="86"/>
    </location>
</feature>
<keyword evidence="4" id="KW-1185">Reference proteome</keyword>
<feature type="region of interest" description="Disordered" evidence="1">
    <location>
        <begin position="203"/>
        <end position="296"/>
    </location>
</feature>
<feature type="transmembrane region" description="Helical" evidence="2">
    <location>
        <begin position="169"/>
        <end position="191"/>
    </location>
</feature>
<evidence type="ECO:0000313" key="3">
    <source>
        <dbReference type="EMBL" id="GAA3797187.1"/>
    </source>
</evidence>
<comment type="caution">
    <text evidence="3">The sequence shown here is derived from an EMBL/GenBank/DDBJ whole genome shotgun (WGS) entry which is preliminary data.</text>
</comment>
<keyword evidence="2" id="KW-0812">Transmembrane</keyword>
<dbReference type="EMBL" id="BAAAZR010000002">
    <property type="protein sequence ID" value="GAA3797187.1"/>
    <property type="molecule type" value="Genomic_DNA"/>
</dbReference>
<dbReference type="Proteomes" id="UP001500888">
    <property type="component" value="Unassembled WGS sequence"/>
</dbReference>
<organism evidence="3 4">
    <name type="scientific">Sphaerisporangium flaviroseum</name>
    <dbReference type="NCBI Taxonomy" id="509199"/>
    <lineage>
        <taxon>Bacteria</taxon>
        <taxon>Bacillati</taxon>
        <taxon>Actinomycetota</taxon>
        <taxon>Actinomycetes</taxon>
        <taxon>Streptosporangiales</taxon>
        <taxon>Streptosporangiaceae</taxon>
        <taxon>Sphaerisporangium</taxon>
    </lineage>
</organism>
<reference evidence="4" key="1">
    <citation type="journal article" date="2019" name="Int. J. Syst. Evol. Microbiol.">
        <title>The Global Catalogue of Microorganisms (GCM) 10K type strain sequencing project: providing services to taxonomists for standard genome sequencing and annotation.</title>
        <authorList>
            <consortium name="The Broad Institute Genomics Platform"/>
            <consortium name="The Broad Institute Genome Sequencing Center for Infectious Disease"/>
            <person name="Wu L."/>
            <person name="Ma J."/>
        </authorList>
    </citation>
    <scope>NUCLEOTIDE SEQUENCE [LARGE SCALE GENOMIC DNA]</scope>
    <source>
        <strain evidence="4">JCM 16908</strain>
    </source>
</reference>
<name>A0ABP7HK00_9ACTN</name>
<feature type="compositionally biased region" description="Low complexity" evidence="1">
    <location>
        <begin position="250"/>
        <end position="267"/>
    </location>
</feature>
<keyword evidence="2" id="KW-0472">Membrane</keyword>
<accession>A0ABP7HK00</accession>
<keyword evidence="2" id="KW-1133">Transmembrane helix</keyword>
<gene>
    <name evidence="3" type="ORF">GCM10022226_15710</name>
</gene>
<evidence type="ECO:0000256" key="1">
    <source>
        <dbReference type="SAM" id="MobiDB-lite"/>
    </source>
</evidence>
<evidence type="ECO:0000313" key="4">
    <source>
        <dbReference type="Proteomes" id="UP001500888"/>
    </source>
</evidence>
<sequence length="296" mass="29736">MRWYPDPAMDGVPLDVPDDRHCEKGLISGMGGKEGLDLSAPQIAGSALAAATAAVAASFLGVTGTVIGAAAASAATTVGNAVYTHYLKRTRDRLKEAHGLITGQREREALEEETAAAHPGEEGLATAVHATIRDHGPADLPPTVTDATPLHPETAETPPLRREGAPRPLWVTLIVATVATFALSMGGILAFELLSGKPLAATVHGQEGSGTSLGGKVDEPAPPTPVPSTPAGDSSPRPKGSASPSQQVQPTPANSEEPAAPSATPAPQSSGDASVAPTADTGTQNPGDGQSGTSGE</sequence>
<feature type="region of interest" description="Disordered" evidence="1">
    <location>
        <begin position="134"/>
        <end position="163"/>
    </location>
</feature>
<proteinExistence type="predicted"/>
<protein>
    <submittedName>
        <fullName evidence="3">Uncharacterized protein</fullName>
    </submittedName>
</protein>